<reference evidence="4" key="1">
    <citation type="submission" date="2015-08" db="EMBL/GenBank/DDBJ databases">
        <title>Complete DNA Sequence of Pseudomonas syringae pv. actinidiae, the Causal Agent of Kiwifruit Canker Disease.</title>
        <authorList>
            <person name="Rikkerink E.H.A."/>
            <person name="Fineran P.C."/>
        </authorList>
    </citation>
    <scope>NUCLEOTIDE SEQUENCE</scope>
    <source>
        <strain evidence="4">DSM 13666</strain>
    </source>
</reference>
<organism evidence="4">
    <name type="scientific">Halalkalibacterium halodurans</name>
    <name type="common">Bacillus halodurans</name>
    <dbReference type="NCBI Taxonomy" id="86665"/>
    <lineage>
        <taxon>Bacteria</taxon>
        <taxon>Bacillati</taxon>
        <taxon>Bacillota</taxon>
        <taxon>Bacilli</taxon>
        <taxon>Bacillales</taxon>
        <taxon>Bacillaceae</taxon>
        <taxon>Halalkalibacterium (ex Joshi et al. 2022)</taxon>
    </lineage>
</organism>
<evidence type="ECO:0000259" key="3">
    <source>
        <dbReference type="PROSITE" id="PS50983"/>
    </source>
</evidence>
<comment type="similarity">
    <text evidence="1">Belongs to the bacterial solute-binding protein 8 family.</text>
</comment>
<dbReference type="GO" id="GO:0071281">
    <property type="term" value="P:cellular response to iron ion"/>
    <property type="evidence" value="ECO:0007669"/>
    <property type="project" value="TreeGrafter"/>
</dbReference>
<accession>A0A0M0KHF8</accession>
<dbReference type="EMBL" id="LILD01000001">
    <property type="protein sequence ID" value="KOO37997.1"/>
    <property type="molecule type" value="Genomic_DNA"/>
</dbReference>
<dbReference type="PANTHER" id="PTHR30535:SF34">
    <property type="entry name" value="MOLYBDATE-BINDING PROTEIN MOLA"/>
    <property type="match status" value="1"/>
</dbReference>
<dbReference type="InterPro" id="IPR050902">
    <property type="entry name" value="ABC_Transporter_SBP"/>
</dbReference>
<evidence type="ECO:0000256" key="2">
    <source>
        <dbReference type="SAM" id="SignalP"/>
    </source>
</evidence>
<dbReference type="AlphaFoldDB" id="A0A0M0KHF8"/>
<name>A0A0M0KHF8_ALKHA</name>
<dbReference type="RefSeq" id="WP_053430461.1">
    <property type="nucleotide sequence ID" value="NZ_CP040441.1"/>
</dbReference>
<dbReference type="PATRIC" id="fig|136160.3.peg.912"/>
<gene>
    <name evidence="4" type="ORF">AMD02_03350</name>
</gene>
<dbReference type="GeneID" id="87598810"/>
<protein>
    <submittedName>
        <fullName evidence="4">Iron-hydroxamate ABC transporter substrate-binding protein</fullName>
    </submittedName>
</protein>
<dbReference type="Pfam" id="PF01497">
    <property type="entry name" value="Peripla_BP_2"/>
    <property type="match status" value="1"/>
</dbReference>
<evidence type="ECO:0000256" key="1">
    <source>
        <dbReference type="ARBA" id="ARBA00008814"/>
    </source>
</evidence>
<dbReference type="PROSITE" id="PS50983">
    <property type="entry name" value="FE_B12_PBP"/>
    <property type="match status" value="1"/>
</dbReference>
<dbReference type="PANTHER" id="PTHR30535">
    <property type="entry name" value="VITAMIN B12-BINDING PROTEIN"/>
    <property type="match status" value="1"/>
</dbReference>
<evidence type="ECO:0000313" key="4">
    <source>
        <dbReference type="EMBL" id="KOO37997.1"/>
    </source>
</evidence>
<proteinExistence type="inferred from homology"/>
<dbReference type="SUPFAM" id="SSF53807">
    <property type="entry name" value="Helical backbone' metal receptor"/>
    <property type="match status" value="1"/>
</dbReference>
<sequence>MKKHLLTISIIALSLLTACSDNDQSNAPAATDTSETQYSITDFAEQTITFDHVPERIAALSNGDMDIIYALGGTLVGRPTSNGPSVVPEAEDVEQIGSTHELDLEKLTYVQPEVVLGNSQMNIKDVPTVQGLGAQMVLTNAQSVDDIKAQITLFGEMLQNQEKAAEIVEMINQKVSEIQSERTDKQVRVLLVYGAPGTYMAALPNSLSGNLLELAGGENIASDFPSLEAYPQYAQLNTERVVEADPHLILLMSHGNYEEVKAGFMKEMEQNAAWNQLEAVQAGRIDVLPSDLFGTNPGTRVTEALDVLVDLFESVHDKS</sequence>
<feature type="chain" id="PRO_5044367143" evidence="2">
    <location>
        <begin position="21"/>
        <end position="319"/>
    </location>
</feature>
<dbReference type="InterPro" id="IPR002491">
    <property type="entry name" value="ABC_transptr_periplasmic_BD"/>
</dbReference>
<dbReference type="PROSITE" id="PS51257">
    <property type="entry name" value="PROKAR_LIPOPROTEIN"/>
    <property type="match status" value="1"/>
</dbReference>
<dbReference type="Gene3D" id="3.40.50.1980">
    <property type="entry name" value="Nitrogenase molybdenum iron protein domain"/>
    <property type="match status" value="2"/>
</dbReference>
<keyword evidence="2" id="KW-0732">Signal</keyword>
<comment type="caution">
    <text evidence="4">The sequence shown here is derived from an EMBL/GenBank/DDBJ whole genome shotgun (WGS) entry which is preliminary data.</text>
</comment>
<feature type="signal peptide" evidence="2">
    <location>
        <begin position="1"/>
        <end position="20"/>
    </location>
</feature>
<feature type="domain" description="Fe/B12 periplasmic-binding" evidence="3">
    <location>
        <begin position="56"/>
        <end position="316"/>
    </location>
</feature>